<comment type="caution">
    <text evidence="1">The sequence shown here is derived from an EMBL/GenBank/DDBJ whole genome shotgun (WGS) entry which is preliminary data.</text>
</comment>
<evidence type="ECO:0008006" key="3">
    <source>
        <dbReference type="Google" id="ProtNLM"/>
    </source>
</evidence>
<dbReference type="Gene3D" id="1.10.287.1060">
    <property type="entry name" value="ESAT-6-like"/>
    <property type="match status" value="1"/>
</dbReference>
<name>A0ABW5GM51_9PSEU</name>
<dbReference type="SUPFAM" id="SSF160355">
    <property type="entry name" value="Bacterial polysaccharide co-polymerase-like"/>
    <property type="match status" value="1"/>
</dbReference>
<protein>
    <recommendedName>
        <fullName evidence="3">WXG100 family type VII secretion target</fullName>
    </recommendedName>
</protein>
<evidence type="ECO:0000313" key="1">
    <source>
        <dbReference type="EMBL" id="MFD2461852.1"/>
    </source>
</evidence>
<dbReference type="RefSeq" id="WP_345390846.1">
    <property type="nucleotide sequence ID" value="NZ_BAABHG010000004.1"/>
</dbReference>
<proteinExistence type="predicted"/>
<accession>A0ABW5GM51</accession>
<keyword evidence="2" id="KW-1185">Reference proteome</keyword>
<dbReference type="EMBL" id="JBHUKU010000014">
    <property type="protein sequence ID" value="MFD2461852.1"/>
    <property type="molecule type" value="Genomic_DNA"/>
</dbReference>
<sequence length="97" mass="11234">MNDEQYIEPTNVQAVEHDMQQISTKISRQIDYLKSHITKLVQQTGGQWSDEWKIKQDTINNAQAQMNAQFSHGTGILTNMREAIQRTDIKNAAEFQR</sequence>
<reference evidence="2" key="1">
    <citation type="journal article" date="2019" name="Int. J. Syst. Evol. Microbiol.">
        <title>The Global Catalogue of Microorganisms (GCM) 10K type strain sequencing project: providing services to taxonomists for standard genome sequencing and annotation.</title>
        <authorList>
            <consortium name="The Broad Institute Genomics Platform"/>
            <consortium name="The Broad Institute Genome Sequencing Center for Infectious Disease"/>
            <person name="Wu L."/>
            <person name="Ma J."/>
        </authorList>
    </citation>
    <scope>NUCLEOTIDE SEQUENCE [LARGE SCALE GENOMIC DNA]</scope>
    <source>
        <strain evidence="2">CGMCC 4.7643</strain>
    </source>
</reference>
<gene>
    <name evidence="1" type="ORF">ACFSYJ_24810</name>
</gene>
<organism evidence="1 2">
    <name type="scientific">Amycolatopsis samaneae</name>
    <dbReference type="NCBI Taxonomy" id="664691"/>
    <lineage>
        <taxon>Bacteria</taxon>
        <taxon>Bacillati</taxon>
        <taxon>Actinomycetota</taxon>
        <taxon>Actinomycetes</taxon>
        <taxon>Pseudonocardiales</taxon>
        <taxon>Pseudonocardiaceae</taxon>
        <taxon>Amycolatopsis</taxon>
    </lineage>
</organism>
<evidence type="ECO:0000313" key="2">
    <source>
        <dbReference type="Proteomes" id="UP001597419"/>
    </source>
</evidence>
<dbReference type="Proteomes" id="UP001597419">
    <property type="component" value="Unassembled WGS sequence"/>
</dbReference>